<sequence length="251" mass="28131">MTGVVAGIWRHPIKSHGREELLRVPVTEGHCLPFDRKWAVAHEAAKLEDGKSWVPCSNFSRGSKAPNLMAISAVTDELTNTITLTHPSQPGITINPDRAEEQDRFLNWIKPLSPTNRAQPEQLVTVGRGMTDTDYESVSFINLASHRAVEEKLGREISPQRWRGNFLLEGFEPWEERSWIGKTIRIGEAEFEVREHITRCMATTASTRTGERDADTLGVLNQNWGHQDCGVYAVVTKPGVVVREEPIEVIG</sequence>
<feature type="domain" description="MOSC" evidence="1">
    <location>
        <begin position="113"/>
        <end position="250"/>
    </location>
</feature>
<dbReference type="GO" id="GO:0003824">
    <property type="term" value="F:catalytic activity"/>
    <property type="evidence" value="ECO:0007669"/>
    <property type="project" value="InterPro"/>
</dbReference>
<dbReference type="RefSeq" id="WP_108857322.1">
    <property type="nucleotide sequence ID" value="NZ_OMOI01000001.1"/>
</dbReference>
<dbReference type="PROSITE" id="PS51340">
    <property type="entry name" value="MOSC"/>
    <property type="match status" value="1"/>
</dbReference>
<organism evidence="2 3">
    <name type="scientific">Aliiroseovarius pelagivivens</name>
    <dbReference type="NCBI Taxonomy" id="1639690"/>
    <lineage>
        <taxon>Bacteria</taxon>
        <taxon>Pseudomonadati</taxon>
        <taxon>Pseudomonadota</taxon>
        <taxon>Alphaproteobacteria</taxon>
        <taxon>Rhodobacterales</taxon>
        <taxon>Paracoccaceae</taxon>
        <taxon>Aliiroseovarius</taxon>
    </lineage>
</organism>
<evidence type="ECO:0000313" key="2">
    <source>
        <dbReference type="EMBL" id="SPF77391.1"/>
    </source>
</evidence>
<dbReference type="SUPFAM" id="SSF50800">
    <property type="entry name" value="PK beta-barrel domain-like"/>
    <property type="match status" value="1"/>
</dbReference>
<dbReference type="OrthoDB" id="581532at2"/>
<dbReference type="AlphaFoldDB" id="A0A2R8AMX7"/>
<dbReference type="EMBL" id="OMOI01000001">
    <property type="protein sequence ID" value="SPF77391.1"/>
    <property type="molecule type" value="Genomic_DNA"/>
</dbReference>
<evidence type="ECO:0000313" key="3">
    <source>
        <dbReference type="Proteomes" id="UP000244911"/>
    </source>
</evidence>
<reference evidence="2 3" key="1">
    <citation type="submission" date="2018-03" db="EMBL/GenBank/DDBJ databases">
        <authorList>
            <person name="Keele B.F."/>
        </authorList>
    </citation>
    <scope>NUCLEOTIDE SEQUENCE [LARGE SCALE GENOMIC DNA]</scope>
    <source>
        <strain evidence="2 3">CECT 8811</strain>
    </source>
</reference>
<protein>
    <recommendedName>
        <fullName evidence="1">MOSC domain-containing protein</fullName>
    </recommendedName>
</protein>
<gene>
    <name evidence="2" type="ORF">ALP8811_02418</name>
</gene>
<accession>A0A2R8AMX7</accession>
<dbReference type="Gene3D" id="2.40.33.20">
    <property type="entry name" value="PK beta-barrel domain-like"/>
    <property type="match status" value="1"/>
</dbReference>
<dbReference type="GO" id="GO:0030170">
    <property type="term" value="F:pyridoxal phosphate binding"/>
    <property type="evidence" value="ECO:0007669"/>
    <property type="project" value="InterPro"/>
</dbReference>
<dbReference type="GO" id="GO:0030151">
    <property type="term" value="F:molybdenum ion binding"/>
    <property type="evidence" value="ECO:0007669"/>
    <property type="project" value="InterPro"/>
</dbReference>
<name>A0A2R8AMX7_9RHOB</name>
<dbReference type="Pfam" id="PF03476">
    <property type="entry name" value="MOSC_N"/>
    <property type="match status" value="1"/>
</dbReference>
<dbReference type="InterPro" id="IPR005303">
    <property type="entry name" value="MOCOS_middle"/>
</dbReference>
<dbReference type="InterPro" id="IPR011037">
    <property type="entry name" value="Pyrv_Knase-like_insert_dom_sf"/>
</dbReference>
<dbReference type="Pfam" id="PF03473">
    <property type="entry name" value="MOSC"/>
    <property type="match status" value="1"/>
</dbReference>
<dbReference type="Proteomes" id="UP000244911">
    <property type="component" value="Unassembled WGS sequence"/>
</dbReference>
<proteinExistence type="predicted"/>
<dbReference type="InterPro" id="IPR005302">
    <property type="entry name" value="MoCF_Sase_C"/>
</dbReference>
<keyword evidence="3" id="KW-1185">Reference proteome</keyword>
<evidence type="ECO:0000259" key="1">
    <source>
        <dbReference type="PROSITE" id="PS51340"/>
    </source>
</evidence>